<feature type="transmembrane region" description="Helical" evidence="1">
    <location>
        <begin position="173"/>
        <end position="192"/>
    </location>
</feature>
<feature type="transmembrane region" description="Helical" evidence="1">
    <location>
        <begin position="139"/>
        <end position="161"/>
    </location>
</feature>
<dbReference type="EMBL" id="LZYE01000109">
    <property type="protein sequence ID" value="OFC36907.1"/>
    <property type="molecule type" value="Genomic_DNA"/>
</dbReference>
<feature type="transmembrane region" description="Helical" evidence="1">
    <location>
        <begin position="109"/>
        <end position="127"/>
    </location>
</feature>
<keyword evidence="1" id="KW-0472">Membrane</keyword>
<keyword evidence="1" id="KW-0812">Transmembrane</keyword>
<evidence type="ECO:0000256" key="1">
    <source>
        <dbReference type="SAM" id="Phobius"/>
    </source>
</evidence>
<proteinExistence type="predicted"/>
<keyword evidence="1" id="KW-1133">Transmembrane helix</keyword>
<dbReference type="Proteomes" id="UP000175616">
    <property type="component" value="Unassembled WGS sequence"/>
</dbReference>
<accession>A0A1E7YNU0</accession>
<feature type="transmembrane region" description="Helical" evidence="1">
    <location>
        <begin position="198"/>
        <end position="222"/>
    </location>
</feature>
<evidence type="ECO:0000313" key="2">
    <source>
        <dbReference type="EMBL" id="OFC36907.1"/>
    </source>
</evidence>
<protein>
    <submittedName>
        <fullName evidence="2">Uncharacterized protein</fullName>
    </submittedName>
</protein>
<comment type="caution">
    <text evidence="2">The sequence shown here is derived from an EMBL/GenBank/DDBJ whole genome shotgun (WGS) entry which is preliminary data.</text>
</comment>
<sequence length="403" mass="45768">MVALTVIIGTISDPWFTAAFTIPAMIISWKARRWFHTELHRKSVVIKIIAICFVFGEIVSMALHYFGIFLPNGDPIASLGLLIKHIPILAKSLLLMFSFTPIPNDGPFMVLWVLYAVTAAMTAFILFRLKVAEDNFTRITIRFFMLSISTILVAFIVTGFAQNIGASRFLVNVYYSVIVIISISVHRCWANIRHENKIQNAFCIAPGIALMCYIMLTVHLIVGTGMRFNVSKNERTLNILVHFLEEKHLNYGFGPYFQNVNTMLLNVVSSENVTGVPVSCNMGYMTPFFGGGGNKLWLSPDKSVIHNQFVVFRRGDVRYNQCIKNNAGIPNKVYHIDNWTIFGYHKNLTPMTLENVKIKHEAWVRYNIKRNRIGITKVCKQLGINQRWIQSAYGWLLAHGIGN</sequence>
<name>A0A1E7YNU0_9PROT</name>
<feature type="transmembrane region" description="Helical" evidence="1">
    <location>
        <begin position="48"/>
        <end position="70"/>
    </location>
</feature>
<dbReference type="AlphaFoldDB" id="A0A1E7YNU0"/>
<organism evidence="2 3">
    <name type="scientific">Acidithiobacillus caldus</name>
    <dbReference type="NCBI Taxonomy" id="33059"/>
    <lineage>
        <taxon>Bacteria</taxon>
        <taxon>Pseudomonadati</taxon>
        <taxon>Pseudomonadota</taxon>
        <taxon>Acidithiobacillia</taxon>
        <taxon>Acidithiobacillales</taxon>
        <taxon>Acidithiobacillaceae</taxon>
        <taxon>Acidithiobacillus</taxon>
    </lineage>
</organism>
<reference evidence="2 3" key="1">
    <citation type="submission" date="2016-06" db="EMBL/GenBank/DDBJ databases">
        <title>Gene turnover analysis identifies the evolutionary adaptation of the extremophile Acidithiobacillus caldus.</title>
        <authorList>
            <person name="Zhang X."/>
        </authorList>
    </citation>
    <scope>NUCLEOTIDE SEQUENCE [LARGE SCALE GENOMIC DNA]</scope>
    <source>
        <strain evidence="2 3">DX</strain>
    </source>
</reference>
<evidence type="ECO:0000313" key="3">
    <source>
        <dbReference type="Proteomes" id="UP000175616"/>
    </source>
</evidence>
<gene>
    <name evidence="2" type="ORF">BAE27_05120</name>
</gene>
<feature type="transmembrane region" description="Helical" evidence="1">
    <location>
        <begin position="6"/>
        <end position="27"/>
    </location>
</feature>